<sequence length="179" mass="17391">MTVSTAPLRRGLFAVFAGSTIGGAALLGASAVGTPAAEAAPDPCAASQIAKTVGSVATSMGTYLDAHPAANQSLTAIAAQPAGPQSLVATKNYLDTNPGTAKDLQQLQAPLVRLSAQCKLPVTLPQLLGLMQAAQTPAANLPGGLDTLATVGAQGAAEVVSAGTAPAAGSLPVPAATTR</sequence>
<dbReference type="AlphaFoldDB" id="A0A172UU75"/>
<dbReference type="NCBIfam" id="TIGR04530">
    <property type="entry name" value="hemophoreRv0203"/>
    <property type="match status" value="1"/>
</dbReference>
<dbReference type="InterPro" id="IPR030937">
    <property type="entry name" value="Hemophore_Rv0203"/>
</dbReference>
<dbReference type="OrthoDB" id="4753125at2"/>
<dbReference type="InterPro" id="IPR032407">
    <property type="entry name" value="MHB"/>
</dbReference>
<dbReference type="InterPro" id="IPR038378">
    <property type="entry name" value="MHB_sf"/>
</dbReference>
<protein>
    <submittedName>
        <fullName evidence="2">Hemophore</fullName>
    </submittedName>
</protein>
<proteinExistence type="predicted"/>
<dbReference type="STRING" id="1682113.A7U43_01325"/>
<keyword evidence="3" id="KW-1185">Reference proteome</keyword>
<evidence type="ECO:0000313" key="3">
    <source>
        <dbReference type="Proteomes" id="UP000077143"/>
    </source>
</evidence>
<reference evidence="2 3" key="1">
    <citation type="submission" date="2016-05" db="EMBL/GenBank/DDBJ databases">
        <title>Complete genome sequence of a phthalic acid esters degrading Mycobacterium sp. YC-RL4.</title>
        <authorList>
            <person name="Ren L."/>
            <person name="Fan S."/>
            <person name="Ruth N."/>
            <person name="Jia Y."/>
            <person name="Wang J."/>
            <person name="Qiao C."/>
        </authorList>
    </citation>
    <scope>NUCLEOTIDE SEQUENCE [LARGE SCALE GENOMIC DNA]</scope>
    <source>
        <strain evidence="2 3">YC-RL4</strain>
    </source>
</reference>
<gene>
    <name evidence="2" type="ORF">A7U43_01325</name>
</gene>
<dbReference type="EMBL" id="CP015596">
    <property type="protein sequence ID" value="ANE82558.1"/>
    <property type="molecule type" value="Genomic_DNA"/>
</dbReference>
<dbReference type="Gene3D" id="1.20.20.20">
    <property type="entry name" value="Haemophore, haem-binding domain"/>
    <property type="match status" value="1"/>
</dbReference>
<feature type="domain" description="Haemophore haem-binding" evidence="1">
    <location>
        <begin position="42"/>
        <end position="119"/>
    </location>
</feature>
<dbReference type="NCBIfam" id="TIGR04529">
    <property type="entry name" value="MTB_hemophore"/>
    <property type="match status" value="1"/>
</dbReference>
<dbReference type="RefSeq" id="WP_068001682.1">
    <property type="nucleotide sequence ID" value="NZ_CP015596.1"/>
</dbReference>
<organism evidence="2 3">
    <name type="scientific">Mycobacterium adipatum</name>
    <dbReference type="NCBI Taxonomy" id="1682113"/>
    <lineage>
        <taxon>Bacteria</taxon>
        <taxon>Bacillati</taxon>
        <taxon>Actinomycetota</taxon>
        <taxon>Actinomycetes</taxon>
        <taxon>Mycobacteriales</taxon>
        <taxon>Mycobacteriaceae</taxon>
        <taxon>Mycobacterium</taxon>
    </lineage>
</organism>
<dbReference type="Proteomes" id="UP000077143">
    <property type="component" value="Chromosome"/>
</dbReference>
<evidence type="ECO:0000259" key="1">
    <source>
        <dbReference type="Pfam" id="PF16525"/>
    </source>
</evidence>
<evidence type="ECO:0000313" key="2">
    <source>
        <dbReference type="EMBL" id="ANE82558.1"/>
    </source>
</evidence>
<dbReference type="GO" id="GO:0015886">
    <property type="term" value="P:heme transport"/>
    <property type="evidence" value="ECO:0007669"/>
    <property type="project" value="InterPro"/>
</dbReference>
<dbReference type="GO" id="GO:0020037">
    <property type="term" value="F:heme binding"/>
    <property type="evidence" value="ECO:0007669"/>
    <property type="project" value="InterPro"/>
</dbReference>
<dbReference type="KEGG" id="madi:A7U43_01325"/>
<name>A0A172UU75_9MYCO</name>
<dbReference type="Pfam" id="PF16525">
    <property type="entry name" value="MHB"/>
    <property type="match status" value="1"/>
</dbReference>
<accession>A0A172UU75</accession>